<protein>
    <submittedName>
        <fullName evidence="1">Uncharacterized protein</fullName>
    </submittedName>
</protein>
<evidence type="ECO:0000313" key="1">
    <source>
        <dbReference type="EMBL" id="KFD18999.1"/>
    </source>
</evidence>
<accession>A0A085JEV3</accession>
<gene>
    <name evidence="1" type="ORF">GTPT_2300</name>
</gene>
<dbReference type="AlphaFoldDB" id="A0A085JEV3"/>
<organism evidence="1 2">
    <name type="scientific">Tatumella ptyseos ATCC 33301</name>
    <dbReference type="NCBI Taxonomy" id="1005995"/>
    <lineage>
        <taxon>Bacteria</taxon>
        <taxon>Pseudomonadati</taxon>
        <taxon>Pseudomonadota</taxon>
        <taxon>Gammaproteobacteria</taxon>
        <taxon>Enterobacterales</taxon>
        <taxon>Erwiniaceae</taxon>
        <taxon>Tatumella</taxon>
    </lineage>
</organism>
<name>A0A085JEV3_9GAMM</name>
<sequence length="96" mass="10844">MKEDFALFTQYCDPCHNEITARWEYFCCGQLLKNNVPSPSVRASDVTEKNVTDITLPDNRDPSPGDMPRQSGQLLRRIKNADHGPAPVISTAYSRF</sequence>
<dbReference type="EMBL" id="JMPR01000035">
    <property type="protein sequence ID" value="KFD18999.1"/>
    <property type="molecule type" value="Genomic_DNA"/>
</dbReference>
<reference evidence="1 2" key="1">
    <citation type="submission" date="2014-05" db="EMBL/GenBank/DDBJ databases">
        <title>ATOL: Assembling a taxonomically balanced genome-scale reconstruction of the evolutionary history of the Enterobacteriaceae.</title>
        <authorList>
            <person name="Plunkett G.III."/>
            <person name="Neeno-Eckwall E.C."/>
            <person name="Glasner J.D."/>
            <person name="Perna N.T."/>
        </authorList>
    </citation>
    <scope>NUCLEOTIDE SEQUENCE [LARGE SCALE GENOMIC DNA]</scope>
    <source>
        <strain evidence="1 2">ATCC 33301</strain>
    </source>
</reference>
<proteinExistence type="predicted"/>
<evidence type="ECO:0000313" key="2">
    <source>
        <dbReference type="Proteomes" id="UP000028602"/>
    </source>
</evidence>
<keyword evidence="2" id="KW-1185">Reference proteome</keyword>
<comment type="caution">
    <text evidence="1">The sequence shown here is derived from an EMBL/GenBank/DDBJ whole genome shotgun (WGS) entry which is preliminary data.</text>
</comment>
<dbReference type="Proteomes" id="UP000028602">
    <property type="component" value="Unassembled WGS sequence"/>
</dbReference>